<evidence type="ECO:0000256" key="1">
    <source>
        <dbReference type="ARBA" id="ARBA00023015"/>
    </source>
</evidence>
<dbReference type="SUPFAM" id="SSF46689">
    <property type="entry name" value="Homeodomain-like"/>
    <property type="match status" value="1"/>
</dbReference>
<feature type="DNA-binding region" description="H-T-H motif" evidence="4">
    <location>
        <begin position="31"/>
        <end position="50"/>
    </location>
</feature>
<comment type="caution">
    <text evidence="6">The sequence shown here is derived from an EMBL/GenBank/DDBJ whole genome shotgun (WGS) entry which is preliminary data.</text>
</comment>
<evidence type="ECO:0000256" key="4">
    <source>
        <dbReference type="PROSITE-ProRule" id="PRU00335"/>
    </source>
</evidence>
<dbReference type="InterPro" id="IPR050109">
    <property type="entry name" value="HTH-type_TetR-like_transc_reg"/>
</dbReference>
<evidence type="ECO:0000256" key="3">
    <source>
        <dbReference type="ARBA" id="ARBA00023163"/>
    </source>
</evidence>
<dbReference type="RefSeq" id="WP_260994216.1">
    <property type="nucleotide sequence ID" value="NZ_JAODWD010000004.1"/>
</dbReference>
<organism evidence="6 7">
    <name type="scientific">Mycobacterium deserti</name>
    <dbReference type="NCBI Taxonomy" id="2978347"/>
    <lineage>
        <taxon>Bacteria</taxon>
        <taxon>Bacillati</taxon>
        <taxon>Actinomycetota</taxon>
        <taxon>Actinomycetes</taxon>
        <taxon>Mycobacteriales</taxon>
        <taxon>Mycobacteriaceae</taxon>
        <taxon>Mycobacterium</taxon>
    </lineage>
</organism>
<proteinExistence type="predicted"/>
<dbReference type="InterPro" id="IPR047923">
    <property type="entry name" value="ArpA-like"/>
</dbReference>
<dbReference type="Proteomes" id="UP001206639">
    <property type="component" value="Unassembled WGS sequence"/>
</dbReference>
<dbReference type="PANTHER" id="PTHR30055">
    <property type="entry name" value="HTH-TYPE TRANSCRIPTIONAL REGULATOR RUTR"/>
    <property type="match status" value="1"/>
</dbReference>
<dbReference type="Pfam" id="PF00440">
    <property type="entry name" value="TetR_N"/>
    <property type="match status" value="1"/>
</dbReference>
<evidence type="ECO:0000313" key="6">
    <source>
        <dbReference type="EMBL" id="MCT7660152.1"/>
    </source>
</evidence>
<keyword evidence="3" id="KW-0804">Transcription</keyword>
<evidence type="ECO:0000313" key="7">
    <source>
        <dbReference type="Proteomes" id="UP001206639"/>
    </source>
</evidence>
<keyword evidence="7" id="KW-1185">Reference proteome</keyword>
<name>A0ABT2MD01_9MYCO</name>
<dbReference type="Gene3D" id="1.10.357.10">
    <property type="entry name" value="Tetracycline Repressor, domain 2"/>
    <property type="match status" value="1"/>
</dbReference>
<dbReference type="SUPFAM" id="SSF48498">
    <property type="entry name" value="Tetracyclin repressor-like, C-terminal domain"/>
    <property type="match status" value="1"/>
</dbReference>
<dbReference type="InterPro" id="IPR054126">
    <property type="entry name" value="CprB_TetR_C"/>
</dbReference>
<dbReference type="Pfam" id="PF21935">
    <property type="entry name" value="TetR_C_45"/>
    <property type="match status" value="1"/>
</dbReference>
<dbReference type="NCBIfam" id="NF041196">
    <property type="entry name" value="ScbR_bind_reg"/>
    <property type="match status" value="1"/>
</dbReference>
<sequence>MARQPRSEITRRNIINAAVDLFDEVGYASTNLGDIITRVDVTKGALYHHFDSKESLAVAIIEEAVRKMFAAYKLSSASSPALETLIQGTLVAAELASTDKLARTGGHLLVLFAKFNELAAGHYRSWIAETVDQIQKAQVEGDVRADLDPDSVGHFVVGALLGVHVFSTCLEDGSDIVTRVLKAWELLLPTLVPEASVPFFGQFIARQASRHLNASAT</sequence>
<dbReference type="InterPro" id="IPR036271">
    <property type="entry name" value="Tet_transcr_reg_TetR-rel_C_sf"/>
</dbReference>
<dbReference type="InterPro" id="IPR001647">
    <property type="entry name" value="HTH_TetR"/>
</dbReference>
<keyword evidence="2 4" id="KW-0238">DNA-binding</keyword>
<protein>
    <submittedName>
        <fullName evidence="6">TetR/AcrR family transcriptional regulator</fullName>
    </submittedName>
</protein>
<keyword evidence="1" id="KW-0805">Transcription regulation</keyword>
<evidence type="ECO:0000256" key="2">
    <source>
        <dbReference type="ARBA" id="ARBA00023125"/>
    </source>
</evidence>
<dbReference type="PROSITE" id="PS50977">
    <property type="entry name" value="HTH_TETR_2"/>
    <property type="match status" value="1"/>
</dbReference>
<dbReference type="InterPro" id="IPR009057">
    <property type="entry name" value="Homeodomain-like_sf"/>
</dbReference>
<dbReference type="EMBL" id="JAODWD010000004">
    <property type="protein sequence ID" value="MCT7660152.1"/>
    <property type="molecule type" value="Genomic_DNA"/>
</dbReference>
<evidence type="ECO:0000259" key="5">
    <source>
        <dbReference type="PROSITE" id="PS50977"/>
    </source>
</evidence>
<feature type="domain" description="HTH tetR-type" evidence="5">
    <location>
        <begin position="8"/>
        <end position="68"/>
    </location>
</feature>
<accession>A0ABT2MD01</accession>
<gene>
    <name evidence="6" type="ORF">N4S67_17180</name>
</gene>
<reference evidence="7" key="1">
    <citation type="submission" date="2023-07" db="EMBL/GenBank/DDBJ databases">
        <authorList>
            <person name="Deng Y."/>
            <person name="Zhang Y.-Q."/>
        </authorList>
    </citation>
    <scope>NUCLEOTIDE SEQUENCE [LARGE SCALE GENOMIC DNA]</scope>
    <source>
        <strain evidence="7">CPCC 205710</strain>
    </source>
</reference>
<dbReference type="PANTHER" id="PTHR30055:SF234">
    <property type="entry name" value="HTH-TYPE TRANSCRIPTIONAL REGULATOR BETI"/>
    <property type="match status" value="1"/>
</dbReference>
<dbReference type="PRINTS" id="PR00455">
    <property type="entry name" value="HTHTETR"/>
</dbReference>